<evidence type="ECO:0000313" key="2">
    <source>
        <dbReference type="Proteomes" id="UP000183809"/>
    </source>
</evidence>
<dbReference type="GeneID" id="31019357"/>
<proteinExistence type="predicted"/>
<dbReference type="OrthoDB" id="5367135at2759"/>
<keyword evidence="2" id="KW-1185">Reference proteome</keyword>
<dbReference type="Proteomes" id="UP000183809">
    <property type="component" value="Unassembled WGS sequence"/>
</dbReference>
<accession>A0A1J9QKX8</accession>
<dbReference type="EMBL" id="MNUE01000078">
    <property type="protein sequence ID" value="OJD29542.1"/>
    <property type="molecule type" value="Genomic_DNA"/>
</dbReference>
<sequence>MALYMSAAGFTTKDKNTSYITKEDEGNLIEQKFIDTDLVDEIFMTSGVKPDTAAVYVDRNDTVAEFSSLVYVTQTNDLGCIQRISSPDDNDPVWAKVPLTDIGRVAIHGESRIAGANSADGALMFFQQPDGSVRSIFYDDETKEWMESDCVPETAQAAYPGTTLCVMELQDALGVFYLTKERTVSGQLQDHRTGEWAESVMDNSFFEGGISSFIVIQDGESTTLRAYVRAADVLIHLDGSGKRTKLGRVWAYYWYCLCNFGDFHRLWVV</sequence>
<dbReference type="RefSeq" id="XP_020125802.1">
    <property type="nucleotide sequence ID" value="XM_020279095.1"/>
</dbReference>
<reference evidence="1 2" key="1">
    <citation type="submission" date="2016-10" db="EMBL/GenBank/DDBJ databases">
        <title>Proteomics and genomics reveal pathogen-plant mechanisms compatible with a hemibiotrophic lifestyle of Diplodia corticola.</title>
        <authorList>
            <person name="Fernandes I."/>
            <person name="De Jonge R."/>
            <person name="Van De Peer Y."/>
            <person name="Devreese B."/>
            <person name="Alves A."/>
            <person name="Esteves A.C."/>
        </authorList>
    </citation>
    <scope>NUCLEOTIDE SEQUENCE [LARGE SCALE GENOMIC DNA]</scope>
    <source>
        <strain evidence="1 2">CBS 112549</strain>
    </source>
</reference>
<evidence type="ECO:0000313" key="1">
    <source>
        <dbReference type="EMBL" id="OJD29542.1"/>
    </source>
</evidence>
<name>A0A1J9QKX8_9PEZI</name>
<gene>
    <name evidence="1" type="ORF">BKCO1_7800038</name>
</gene>
<comment type="caution">
    <text evidence="1">The sequence shown here is derived from an EMBL/GenBank/DDBJ whole genome shotgun (WGS) entry which is preliminary data.</text>
</comment>
<protein>
    <recommendedName>
        <fullName evidence="3">Fucose-specific lectin</fullName>
    </recommendedName>
</protein>
<evidence type="ECO:0008006" key="3">
    <source>
        <dbReference type="Google" id="ProtNLM"/>
    </source>
</evidence>
<dbReference type="Gene3D" id="2.120.10.70">
    <property type="entry name" value="Fucose-specific lectin"/>
    <property type="match status" value="1"/>
</dbReference>
<organism evidence="1 2">
    <name type="scientific">Diplodia corticola</name>
    <dbReference type="NCBI Taxonomy" id="236234"/>
    <lineage>
        <taxon>Eukaryota</taxon>
        <taxon>Fungi</taxon>
        <taxon>Dikarya</taxon>
        <taxon>Ascomycota</taxon>
        <taxon>Pezizomycotina</taxon>
        <taxon>Dothideomycetes</taxon>
        <taxon>Dothideomycetes incertae sedis</taxon>
        <taxon>Botryosphaeriales</taxon>
        <taxon>Botryosphaeriaceae</taxon>
        <taxon>Diplodia</taxon>
    </lineage>
</organism>
<dbReference type="AlphaFoldDB" id="A0A1J9QKX8"/>